<evidence type="ECO:0000256" key="5">
    <source>
        <dbReference type="ARBA" id="ARBA00023136"/>
    </source>
</evidence>
<evidence type="ECO:0000313" key="6">
    <source>
        <dbReference type="EMBL" id="QGM96762.1"/>
    </source>
</evidence>
<organism evidence="6 7">
    <name type="scientific">Methylocystis parvus</name>
    <dbReference type="NCBI Taxonomy" id="134"/>
    <lineage>
        <taxon>Bacteria</taxon>
        <taxon>Pseudomonadati</taxon>
        <taxon>Pseudomonadota</taxon>
        <taxon>Alphaproteobacteria</taxon>
        <taxon>Hyphomicrobiales</taxon>
        <taxon>Methylocystaceae</taxon>
        <taxon>Methylocystis</taxon>
    </lineage>
</organism>
<keyword evidence="3" id="KW-1003">Cell membrane</keyword>
<evidence type="ECO:0000256" key="4">
    <source>
        <dbReference type="ARBA" id="ARBA00022519"/>
    </source>
</evidence>
<keyword evidence="5" id="KW-0472">Membrane</keyword>
<dbReference type="Pfam" id="PF13379">
    <property type="entry name" value="NMT1_2"/>
    <property type="match status" value="1"/>
</dbReference>
<proteinExistence type="predicted"/>
<dbReference type="AlphaFoldDB" id="A0A6B8M3T2"/>
<dbReference type="GO" id="GO:0012505">
    <property type="term" value="C:endomembrane system"/>
    <property type="evidence" value="ECO:0007669"/>
    <property type="project" value="UniProtKB-SubCell"/>
</dbReference>
<dbReference type="Gene3D" id="3.40.190.10">
    <property type="entry name" value="Periplasmic binding protein-like II"/>
    <property type="match status" value="2"/>
</dbReference>
<reference evidence="6 7" key="1">
    <citation type="submission" date="2019-09" db="EMBL/GenBank/DDBJ databases">
        <title>Isolation and complete genome sequencing of Methylocystis species.</title>
        <authorList>
            <person name="Rumah B.L."/>
            <person name="Stead C.E."/>
            <person name="Stevens B.C."/>
            <person name="Minton N.P."/>
            <person name="Grosse-Honebrink A."/>
            <person name="Zhang Y."/>
        </authorList>
    </citation>
    <scope>NUCLEOTIDE SEQUENCE [LARGE SCALE GENOMIC DNA]</scope>
    <source>
        <strain evidence="6 7">BRCS2</strain>
    </source>
</reference>
<name>A0A6B8M3T2_9HYPH</name>
<keyword evidence="2" id="KW-0813">Transport</keyword>
<dbReference type="KEGG" id="mpar:F7D14_04260"/>
<comment type="subcellular location">
    <subcellularLocation>
        <location evidence="1">Endomembrane system</location>
    </subcellularLocation>
</comment>
<evidence type="ECO:0000313" key="7">
    <source>
        <dbReference type="Proteomes" id="UP000422569"/>
    </source>
</evidence>
<keyword evidence="7" id="KW-1185">Reference proteome</keyword>
<gene>
    <name evidence="6" type="ORF">F7D14_04260</name>
</gene>
<dbReference type="PANTHER" id="PTHR30024:SF43">
    <property type="entry name" value="BLL4572 PROTEIN"/>
    <property type="match status" value="1"/>
</dbReference>
<keyword evidence="4" id="KW-0997">Cell inner membrane</keyword>
<sequence length="382" mass="40758">MNAARRIKIGFIPLADAASLFVAVDKGFAAQEGLEIELVREVSWSNIRDRLAIGHYDAAHLLAPMAVASTLGLNHVRAPVVAAMNLAMNGNAITLSPDLYAGLAAAAEGDLSDPLVSACALKAVVAAREKRNAEPLTFGMTFPFSTHNYQLRYWMAEGGVDPDRDLRLVVLPPPYMVDNLAKGHVDGFCVGAPWNAVAQAMGVGVILHPGAAIFHPAPEKTLAIRKQFADGEPALVVSLIRACLKASDYIRAHENREEVAALLARPDRVGADIESLRRTLAGRLAGSAEDNANYLIFGDRMSGRPDGDQAAWLYAQMLRWGQADRSAEALRVGREVFDPAFFDAATGSSAGKAAPVAAFSGATFDARDMDAYLDSFSICALP</sequence>
<protein>
    <submittedName>
        <fullName evidence="6">ABC transporter substrate-binding protein</fullName>
    </submittedName>
</protein>
<evidence type="ECO:0000256" key="1">
    <source>
        <dbReference type="ARBA" id="ARBA00004308"/>
    </source>
</evidence>
<dbReference type="RefSeq" id="WP_016919668.1">
    <property type="nucleotide sequence ID" value="NZ_CP044331.1"/>
</dbReference>
<dbReference type="EMBL" id="CP044331">
    <property type="protein sequence ID" value="QGM96762.1"/>
    <property type="molecule type" value="Genomic_DNA"/>
</dbReference>
<dbReference type="PANTHER" id="PTHR30024">
    <property type="entry name" value="ALIPHATIC SULFONATES-BINDING PROTEIN-RELATED"/>
    <property type="match status" value="1"/>
</dbReference>
<dbReference type="CDD" id="cd13553">
    <property type="entry name" value="PBP2_NrtA_CpmA_like"/>
    <property type="match status" value="1"/>
</dbReference>
<dbReference type="SUPFAM" id="SSF53850">
    <property type="entry name" value="Periplasmic binding protein-like II"/>
    <property type="match status" value="1"/>
</dbReference>
<dbReference type="InterPro" id="IPR044527">
    <property type="entry name" value="NrtA/CpmA_ABC-bd_dom"/>
</dbReference>
<accession>A0A6B8M3T2</accession>
<dbReference type="Proteomes" id="UP000422569">
    <property type="component" value="Chromosome"/>
</dbReference>
<evidence type="ECO:0000256" key="2">
    <source>
        <dbReference type="ARBA" id="ARBA00022448"/>
    </source>
</evidence>
<evidence type="ECO:0000256" key="3">
    <source>
        <dbReference type="ARBA" id="ARBA00022475"/>
    </source>
</evidence>